<dbReference type="InterPro" id="IPR009057">
    <property type="entry name" value="Homeodomain-like_sf"/>
</dbReference>
<name>A0A2A8D439_9MICC</name>
<dbReference type="EMBL" id="JABZXJ010000006">
    <property type="protein sequence ID" value="MBF1648939.1"/>
    <property type="molecule type" value="Genomic_DNA"/>
</dbReference>
<evidence type="ECO:0000256" key="1">
    <source>
        <dbReference type="ARBA" id="ARBA00023125"/>
    </source>
</evidence>
<dbReference type="Proteomes" id="UP000219947">
    <property type="component" value="Unassembled WGS sequence"/>
</dbReference>
<dbReference type="PROSITE" id="PS50977">
    <property type="entry name" value="HTH_TETR_2"/>
    <property type="match status" value="1"/>
</dbReference>
<dbReference type="EMBL" id="PDEV01000005">
    <property type="protein sequence ID" value="PEN15563.1"/>
    <property type="molecule type" value="Genomic_DNA"/>
</dbReference>
<dbReference type="AlphaFoldDB" id="A0A2A8D439"/>
<evidence type="ECO:0000313" key="4">
    <source>
        <dbReference type="EMBL" id="MBF1648939.1"/>
    </source>
</evidence>
<dbReference type="InterPro" id="IPR001647">
    <property type="entry name" value="HTH_TetR"/>
</dbReference>
<dbReference type="PANTHER" id="PTHR30055">
    <property type="entry name" value="HTH-TYPE TRANSCRIPTIONAL REGULATOR RUTR"/>
    <property type="match status" value="1"/>
</dbReference>
<organism evidence="5 6">
    <name type="scientific">Rothia dentocariosa</name>
    <dbReference type="NCBI Taxonomy" id="2047"/>
    <lineage>
        <taxon>Bacteria</taxon>
        <taxon>Bacillati</taxon>
        <taxon>Actinomycetota</taxon>
        <taxon>Actinomycetes</taxon>
        <taxon>Micrococcales</taxon>
        <taxon>Micrococcaceae</taxon>
        <taxon>Rothia</taxon>
    </lineage>
</organism>
<keyword evidence="1 2" id="KW-0238">DNA-binding</keyword>
<feature type="domain" description="HTH tetR-type" evidence="3">
    <location>
        <begin position="10"/>
        <end position="70"/>
    </location>
</feature>
<proteinExistence type="predicted"/>
<evidence type="ECO:0000259" key="3">
    <source>
        <dbReference type="PROSITE" id="PS50977"/>
    </source>
</evidence>
<keyword evidence="6" id="KW-1185">Reference proteome</keyword>
<dbReference type="PROSITE" id="PS01081">
    <property type="entry name" value="HTH_TETR_1"/>
    <property type="match status" value="1"/>
</dbReference>
<evidence type="ECO:0000256" key="2">
    <source>
        <dbReference type="PROSITE-ProRule" id="PRU00335"/>
    </source>
</evidence>
<sequence length="198" mass="22221">MPRLTEATKQARRRQIIDAAFTCFTAKGYTHTSMTDIIRESGLSSGSIYSHFSGKGDILYATVQQRIDMIAAAYGELKDPSPRDIMRMIFATSTVEANFTSMLRIRLESFTVPEVQESTNTLFTTLHDIVAQSLIPWGQRYLEAENKRKPSADELQAFVSDTADALILTFQGFMVRSTLSPSTDREHLFQIALSLLPE</sequence>
<dbReference type="SUPFAM" id="SSF46689">
    <property type="entry name" value="Homeodomain-like"/>
    <property type="match status" value="1"/>
</dbReference>
<dbReference type="PANTHER" id="PTHR30055:SF229">
    <property type="entry name" value="HTH-TYPE TRANSCRIPTIONAL REPRESSOR RV1474C"/>
    <property type="match status" value="1"/>
</dbReference>
<reference evidence="5" key="1">
    <citation type="submission" date="2017-10" db="EMBL/GenBank/DDBJ databases">
        <title>Kefir isolates.</title>
        <authorList>
            <person name="Kim Y."/>
            <person name="Blasche S."/>
        </authorList>
    </citation>
    <scope>NUCLEOTIDE SEQUENCE [LARGE SCALE GENOMIC DNA]</scope>
    <source>
        <strain evidence="5">OG2-2</strain>
    </source>
</reference>
<evidence type="ECO:0000313" key="6">
    <source>
        <dbReference type="Proteomes" id="UP000219947"/>
    </source>
</evidence>
<dbReference type="InterPro" id="IPR023772">
    <property type="entry name" value="DNA-bd_HTH_TetR-type_CS"/>
</dbReference>
<dbReference type="InterPro" id="IPR050109">
    <property type="entry name" value="HTH-type_TetR-like_transc_reg"/>
</dbReference>
<gene>
    <name evidence="5" type="ORF">CRM92_09790</name>
    <name evidence="4" type="ORF">HXO56_02395</name>
</gene>
<protein>
    <submittedName>
        <fullName evidence="5">TetR/AcrR family transcriptional regulator</fullName>
    </submittedName>
</protein>
<comment type="caution">
    <text evidence="5">The sequence shown here is derived from an EMBL/GenBank/DDBJ whole genome shotgun (WGS) entry which is preliminary data.</text>
</comment>
<dbReference type="GO" id="GO:0003700">
    <property type="term" value="F:DNA-binding transcription factor activity"/>
    <property type="evidence" value="ECO:0007669"/>
    <property type="project" value="TreeGrafter"/>
</dbReference>
<dbReference type="OMA" id="PRDIMRM"/>
<reference evidence="4" key="2">
    <citation type="submission" date="2020-04" db="EMBL/GenBank/DDBJ databases">
        <title>Deep metagenomics examines the oral microbiome during advanced dental caries in children, revealing novel taxa and co-occurrences with host molecules.</title>
        <authorList>
            <person name="Baker J.L."/>
            <person name="Morton J.T."/>
            <person name="Dinis M."/>
            <person name="Alvarez R."/>
            <person name="Tran N.C."/>
            <person name="Knight R."/>
            <person name="Edlund A."/>
        </authorList>
    </citation>
    <scope>NUCLEOTIDE SEQUENCE</scope>
    <source>
        <strain evidence="4">JCVI_47_bin.4</strain>
    </source>
</reference>
<feature type="DNA-binding region" description="H-T-H motif" evidence="2">
    <location>
        <begin position="33"/>
        <end position="52"/>
    </location>
</feature>
<evidence type="ECO:0000313" key="5">
    <source>
        <dbReference type="EMBL" id="PEN15563.1"/>
    </source>
</evidence>
<dbReference type="GO" id="GO:0000976">
    <property type="term" value="F:transcription cis-regulatory region binding"/>
    <property type="evidence" value="ECO:0007669"/>
    <property type="project" value="TreeGrafter"/>
</dbReference>
<dbReference type="RefSeq" id="WP_013398047.1">
    <property type="nucleotide sequence ID" value="NZ_CAUREM010000006.1"/>
</dbReference>
<dbReference type="Proteomes" id="UP000769484">
    <property type="component" value="Unassembled WGS sequence"/>
</dbReference>
<dbReference type="PRINTS" id="PR00455">
    <property type="entry name" value="HTHTETR"/>
</dbReference>
<dbReference type="Gene3D" id="1.10.357.10">
    <property type="entry name" value="Tetracycline Repressor, domain 2"/>
    <property type="match status" value="1"/>
</dbReference>
<accession>A0A2A8D439</accession>
<dbReference type="GeneID" id="29743075"/>
<dbReference type="Pfam" id="PF00440">
    <property type="entry name" value="TetR_N"/>
    <property type="match status" value="1"/>
</dbReference>